<reference evidence="1 2" key="1">
    <citation type="submission" date="2021-06" db="EMBL/GenBank/DDBJ databases">
        <authorList>
            <person name="Palmer J.M."/>
        </authorList>
    </citation>
    <scope>NUCLEOTIDE SEQUENCE [LARGE SCALE GENOMIC DNA]</scope>
    <source>
        <strain evidence="2">if_2019</strain>
        <tissue evidence="1">Muscle</tissue>
    </source>
</reference>
<organism evidence="1 2">
    <name type="scientific">Ilyodon furcidens</name>
    <name type="common">goldbreast splitfin</name>
    <dbReference type="NCBI Taxonomy" id="33524"/>
    <lineage>
        <taxon>Eukaryota</taxon>
        <taxon>Metazoa</taxon>
        <taxon>Chordata</taxon>
        <taxon>Craniata</taxon>
        <taxon>Vertebrata</taxon>
        <taxon>Euteleostomi</taxon>
        <taxon>Actinopterygii</taxon>
        <taxon>Neopterygii</taxon>
        <taxon>Teleostei</taxon>
        <taxon>Neoteleostei</taxon>
        <taxon>Acanthomorphata</taxon>
        <taxon>Ovalentaria</taxon>
        <taxon>Atherinomorphae</taxon>
        <taxon>Cyprinodontiformes</taxon>
        <taxon>Goodeidae</taxon>
        <taxon>Ilyodon</taxon>
    </lineage>
</organism>
<comment type="caution">
    <text evidence="1">The sequence shown here is derived from an EMBL/GenBank/DDBJ whole genome shotgun (WGS) entry which is preliminary data.</text>
</comment>
<proteinExistence type="predicted"/>
<sequence length="102" mass="11269">MVFVEGRDEDRIKDVRSGNPGSFFGSISFPIYEILKSTPSTANIQDTIDRICWVVINESSVGWGLGRWTQGAWKVGWVCMEDGSLSLTADGLLIPSMRKGPM</sequence>
<dbReference type="Proteomes" id="UP001482620">
    <property type="component" value="Unassembled WGS sequence"/>
</dbReference>
<name>A0ABV0V9P6_9TELE</name>
<evidence type="ECO:0000313" key="1">
    <source>
        <dbReference type="EMBL" id="MEQ2254043.1"/>
    </source>
</evidence>
<evidence type="ECO:0000313" key="2">
    <source>
        <dbReference type="Proteomes" id="UP001482620"/>
    </source>
</evidence>
<accession>A0ABV0V9P6</accession>
<keyword evidence="2" id="KW-1185">Reference proteome</keyword>
<dbReference type="EMBL" id="JAHRIQ010102941">
    <property type="protein sequence ID" value="MEQ2254043.1"/>
    <property type="molecule type" value="Genomic_DNA"/>
</dbReference>
<protein>
    <submittedName>
        <fullName evidence="1">Uncharacterized protein</fullName>
    </submittedName>
</protein>
<gene>
    <name evidence="1" type="ORF">ILYODFUR_038816</name>
</gene>